<organism evidence="2 3">
    <name type="scientific">Geovibrio thiophilus</name>
    <dbReference type="NCBI Taxonomy" id="139438"/>
    <lineage>
        <taxon>Bacteria</taxon>
        <taxon>Pseudomonadati</taxon>
        <taxon>Deferribacterota</taxon>
        <taxon>Deferribacteres</taxon>
        <taxon>Deferribacterales</taxon>
        <taxon>Geovibrionaceae</taxon>
        <taxon>Geovibrio</taxon>
    </lineage>
</organism>
<evidence type="ECO:0000313" key="2">
    <source>
        <dbReference type="EMBL" id="QAR33369.1"/>
    </source>
</evidence>
<dbReference type="RefSeq" id="WP_128466655.1">
    <property type="nucleotide sequence ID" value="NZ_CP035108.1"/>
</dbReference>
<reference evidence="2 3" key="1">
    <citation type="submission" date="2019-01" db="EMBL/GenBank/DDBJ databases">
        <title>Geovibrio thiophilus DSM 11263, complete genome.</title>
        <authorList>
            <person name="Spring S."/>
            <person name="Bunk B."/>
            <person name="Sproer C."/>
        </authorList>
    </citation>
    <scope>NUCLEOTIDE SEQUENCE [LARGE SCALE GENOMIC DNA]</scope>
    <source>
        <strain evidence="2 3">DSM 11263</strain>
    </source>
</reference>
<sequence>MKSGLFKTAFAILALCTALIALPSAASAAMYKFSGGPSGGTFMYYANGIAQLVKTPDIRILASASNGSVENVRLVDSGRASMGVAYAGDVFLARKGELTGDTRKYENVMAIGYFYGAPAHMIVRADAKINSTADLAGKRVGVGDAGSGAASNAERYFTQLKVWDKMKPQFIGYRNAAAAFGNNQLDGFWVFAGFPNSSVIEAALQNDVKIMSLWSDAQKGGLVAEYPFYSKVVIPANTYKGQTQPVETIQDGAIWVVNKDVPADVVYEMTKEVYSPEGFKHLIEIHKSAQEMSIEGGLTGIATPVHPGAAKYWKEKGVLK</sequence>
<evidence type="ECO:0000256" key="1">
    <source>
        <dbReference type="SAM" id="SignalP"/>
    </source>
</evidence>
<dbReference type="NCBIfam" id="TIGR02122">
    <property type="entry name" value="TRAP_TAXI"/>
    <property type="match status" value="1"/>
</dbReference>
<dbReference type="EMBL" id="CP035108">
    <property type="protein sequence ID" value="QAR33369.1"/>
    <property type="molecule type" value="Genomic_DNA"/>
</dbReference>
<feature type="signal peptide" evidence="1">
    <location>
        <begin position="1"/>
        <end position="28"/>
    </location>
</feature>
<dbReference type="Pfam" id="PF16868">
    <property type="entry name" value="NMT1_3"/>
    <property type="match status" value="1"/>
</dbReference>
<dbReference type="KEGG" id="gtl:EP073_08135"/>
<proteinExistence type="predicted"/>
<keyword evidence="1" id="KW-0732">Signal</keyword>
<dbReference type="PANTHER" id="PTHR42941:SF1">
    <property type="entry name" value="SLL1037 PROTEIN"/>
    <property type="match status" value="1"/>
</dbReference>
<dbReference type="CDD" id="cd13520">
    <property type="entry name" value="PBP2_TAXI_TRAP"/>
    <property type="match status" value="1"/>
</dbReference>
<accession>A0A410JZ14</accession>
<dbReference type="Gene3D" id="3.40.190.10">
    <property type="entry name" value="Periplasmic binding protein-like II"/>
    <property type="match status" value="2"/>
</dbReference>
<dbReference type="SUPFAM" id="SSF53850">
    <property type="entry name" value="Periplasmic binding protein-like II"/>
    <property type="match status" value="1"/>
</dbReference>
<name>A0A410JZ14_9BACT</name>
<dbReference type="AlphaFoldDB" id="A0A410JZ14"/>
<gene>
    <name evidence="2" type="ORF">EP073_08135</name>
</gene>
<dbReference type="PANTHER" id="PTHR42941">
    <property type="entry name" value="SLL1037 PROTEIN"/>
    <property type="match status" value="1"/>
</dbReference>
<keyword evidence="3" id="KW-1185">Reference proteome</keyword>
<feature type="chain" id="PRO_5019010082" evidence="1">
    <location>
        <begin position="29"/>
        <end position="320"/>
    </location>
</feature>
<dbReference type="OrthoDB" id="9780180at2"/>
<dbReference type="Proteomes" id="UP000287502">
    <property type="component" value="Chromosome"/>
</dbReference>
<protein>
    <submittedName>
        <fullName evidence="2">TAXI family TRAP transporter solute-binding subunit</fullName>
    </submittedName>
</protein>
<dbReference type="InterPro" id="IPR011852">
    <property type="entry name" value="TRAP_TAXI"/>
</dbReference>
<evidence type="ECO:0000313" key="3">
    <source>
        <dbReference type="Proteomes" id="UP000287502"/>
    </source>
</evidence>